<dbReference type="FunFam" id="3.10.20.90:FF:000149">
    <property type="entry name" value="microtubule-associated proteins 1A/1B light chain 3C"/>
    <property type="match status" value="1"/>
</dbReference>
<keyword evidence="6" id="KW-0449">Lipoprotein</keyword>
<accession>A0AAW0TUL3</accession>
<dbReference type="PANTHER" id="PTHR10969">
    <property type="entry name" value="MICROTUBULE-ASSOCIATED PROTEINS 1A/1B LIGHT CHAIN 3-RELATED"/>
    <property type="match status" value="1"/>
</dbReference>
<evidence type="ECO:0000256" key="6">
    <source>
        <dbReference type="ARBA" id="ARBA00023288"/>
    </source>
</evidence>
<evidence type="ECO:0000256" key="1">
    <source>
        <dbReference type="ARBA" id="ARBA00004419"/>
    </source>
</evidence>
<dbReference type="Gene3D" id="3.10.20.90">
    <property type="entry name" value="Phosphatidylinositol 3-kinase Catalytic Subunit, Chain A, domain 1"/>
    <property type="match status" value="1"/>
</dbReference>
<reference evidence="11 12" key="1">
    <citation type="submission" date="2023-03" db="EMBL/GenBank/DDBJ databases">
        <title>High-quality genome of Scylla paramamosain provides insights in environmental adaptation.</title>
        <authorList>
            <person name="Zhang L."/>
        </authorList>
    </citation>
    <scope>NUCLEOTIDE SEQUENCE [LARGE SCALE GENOMIC DNA]</scope>
    <source>
        <strain evidence="11">LZ_2023a</strain>
        <tissue evidence="11">Muscle</tissue>
    </source>
</reference>
<protein>
    <submittedName>
        <fullName evidence="11">Uncharacterized protein</fullName>
    </submittedName>
</protein>
<keyword evidence="3" id="KW-0963">Cytoplasm</keyword>
<comment type="subcellular location">
    <subcellularLocation>
        <location evidence="1">Cytoplasmic vesicle</location>
        <location evidence="1">Autophagosome</location>
    </subcellularLocation>
    <subcellularLocation>
        <location evidence="8">Endomembrane system</location>
        <topology evidence="8">Lipid-anchor</topology>
    </subcellularLocation>
</comment>
<evidence type="ECO:0000256" key="4">
    <source>
        <dbReference type="ARBA" id="ARBA00023006"/>
    </source>
</evidence>
<proteinExistence type="inferred from homology"/>
<feature type="region of interest" description="Disordered" evidence="10">
    <location>
        <begin position="136"/>
        <end position="166"/>
    </location>
</feature>
<comment type="caution">
    <text evidence="11">The sequence shown here is derived from an EMBL/GenBank/DDBJ whole genome shotgun (WGS) entry which is preliminary data.</text>
</comment>
<name>A0AAW0TUL3_SCYPA</name>
<evidence type="ECO:0000313" key="12">
    <source>
        <dbReference type="Proteomes" id="UP001487740"/>
    </source>
</evidence>
<comment type="similarity">
    <text evidence="2 9">Belongs to the ATG8 family.</text>
</comment>
<dbReference type="GO" id="GO:0006950">
    <property type="term" value="P:response to stress"/>
    <property type="evidence" value="ECO:0007669"/>
    <property type="project" value="UniProtKB-ARBA"/>
</dbReference>
<evidence type="ECO:0000256" key="8">
    <source>
        <dbReference type="ARBA" id="ARBA00037868"/>
    </source>
</evidence>
<dbReference type="GO" id="GO:0031410">
    <property type="term" value="C:cytoplasmic vesicle"/>
    <property type="evidence" value="ECO:0007669"/>
    <property type="project" value="UniProtKB-KW"/>
</dbReference>
<sequence>MECETNYDSQQEHQALYLPPKTFKQTRNYASRQQEVANIRNKFPNKIPVVVERYAKETTLPVLDKTKFLVPQELTMSQFVTILRNRMQLQSTMSFYLLRCTGSAGMTMASSTSPTPARRCLDEMRSRRGAQAYCCDRRPRGHRGGARGQGHSWEVKPGHRVTSHPS</sequence>
<evidence type="ECO:0000256" key="3">
    <source>
        <dbReference type="ARBA" id="ARBA00022490"/>
    </source>
</evidence>
<dbReference type="Pfam" id="PF02991">
    <property type="entry name" value="ATG8"/>
    <property type="match status" value="1"/>
</dbReference>
<keyword evidence="7" id="KW-0968">Cytoplasmic vesicle</keyword>
<dbReference type="GO" id="GO:0016236">
    <property type="term" value="P:macroautophagy"/>
    <property type="evidence" value="ECO:0007669"/>
    <property type="project" value="UniProtKB-ARBA"/>
</dbReference>
<evidence type="ECO:0000256" key="9">
    <source>
        <dbReference type="RuleBase" id="RU004384"/>
    </source>
</evidence>
<evidence type="ECO:0000256" key="10">
    <source>
        <dbReference type="SAM" id="MobiDB-lite"/>
    </source>
</evidence>
<evidence type="ECO:0000256" key="2">
    <source>
        <dbReference type="ARBA" id="ARBA00007293"/>
    </source>
</evidence>
<evidence type="ECO:0000256" key="7">
    <source>
        <dbReference type="ARBA" id="ARBA00023329"/>
    </source>
</evidence>
<keyword evidence="5" id="KW-0472">Membrane</keyword>
<dbReference type="AlphaFoldDB" id="A0AAW0TUL3"/>
<gene>
    <name evidence="11" type="ORF">O3P69_012888</name>
</gene>
<dbReference type="InterPro" id="IPR029071">
    <property type="entry name" value="Ubiquitin-like_domsf"/>
</dbReference>
<dbReference type="GO" id="GO:0005776">
    <property type="term" value="C:autophagosome"/>
    <property type="evidence" value="ECO:0007669"/>
    <property type="project" value="UniProtKB-SubCell"/>
</dbReference>
<dbReference type="GO" id="GO:0012505">
    <property type="term" value="C:endomembrane system"/>
    <property type="evidence" value="ECO:0007669"/>
    <property type="project" value="UniProtKB-SubCell"/>
</dbReference>
<dbReference type="Proteomes" id="UP001487740">
    <property type="component" value="Unassembled WGS sequence"/>
</dbReference>
<keyword evidence="4 9" id="KW-0072">Autophagy</keyword>
<organism evidence="11 12">
    <name type="scientific">Scylla paramamosain</name>
    <name type="common">Mud crab</name>
    <dbReference type="NCBI Taxonomy" id="85552"/>
    <lineage>
        <taxon>Eukaryota</taxon>
        <taxon>Metazoa</taxon>
        <taxon>Ecdysozoa</taxon>
        <taxon>Arthropoda</taxon>
        <taxon>Crustacea</taxon>
        <taxon>Multicrustacea</taxon>
        <taxon>Malacostraca</taxon>
        <taxon>Eumalacostraca</taxon>
        <taxon>Eucarida</taxon>
        <taxon>Decapoda</taxon>
        <taxon>Pleocyemata</taxon>
        <taxon>Brachyura</taxon>
        <taxon>Eubrachyura</taxon>
        <taxon>Portunoidea</taxon>
        <taxon>Portunidae</taxon>
        <taxon>Portuninae</taxon>
        <taxon>Scylla</taxon>
    </lineage>
</organism>
<keyword evidence="12" id="KW-1185">Reference proteome</keyword>
<dbReference type="EMBL" id="JARAKH010000026">
    <property type="protein sequence ID" value="KAK8389972.1"/>
    <property type="molecule type" value="Genomic_DNA"/>
</dbReference>
<dbReference type="SUPFAM" id="SSF54236">
    <property type="entry name" value="Ubiquitin-like"/>
    <property type="match status" value="1"/>
</dbReference>
<evidence type="ECO:0000256" key="5">
    <source>
        <dbReference type="ARBA" id="ARBA00023136"/>
    </source>
</evidence>
<evidence type="ECO:0000313" key="11">
    <source>
        <dbReference type="EMBL" id="KAK8389972.1"/>
    </source>
</evidence>
<dbReference type="InterPro" id="IPR004241">
    <property type="entry name" value="Atg8-like"/>
</dbReference>